<dbReference type="Gene3D" id="6.10.140.1020">
    <property type="match status" value="1"/>
</dbReference>
<feature type="compositionally biased region" description="Acidic residues" evidence="1">
    <location>
        <begin position="205"/>
        <end position="226"/>
    </location>
</feature>
<dbReference type="InParanoid" id="G7E395"/>
<proteinExistence type="predicted"/>
<feature type="region of interest" description="Disordered" evidence="1">
    <location>
        <begin position="205"/>
        <end position="241"/>
    </location>
</feature>
<accession>G7E395</accession>
<feature type="compositionally biased region" description="Polar residues" evidence="1">
    <location>
        <begin position="62"/>
        <end position="89"/>
    </location>
</feature>
<evidence type="ECO:0000313" key="2">
    <source>
        <dbReference type="EMBL" id="GAA97276.1"/>
    </source>
</evidence>
<dbReference type="RefSeq" id="XP_014571048.1">
    <property type="nucleotide sequence ID" value="XM_014715562.1"/>
</dbReference>
<feature type="compositionally biased region" description="Acidic residues" evidence="1">
    <location>
        <begin position="1"/>
        <end position="11"/>
    </location>
</feature>
<feature type="compositionally biased region" description="Polar residues" evidence="1">
    <location>
        <begin position="99"/>
        <end position="110"/>
    </location>
</feature>
<keyword evidence="3" id="KW-1185">Reference proteome</keyword>
<dbReference type="HOGENOM" id="CLU_1001461_0_0_1"/>
<dbReference type="Proteomes" id="UP000009131">
    <property type="component" value="Unassembled WGS sequence"/>
</dbReference>
<name>G7E395_MIXOS</name>
<sequence length="278" mass="30037">MGEGPTEDADESGSFLKIHSEPATSETPRKRTASSAHLDGARKRLSQVSSSSPAARAGFQSPLKTRTTPTGVATPVKRSSAQSGSTSKPFRSPLARKSPSGSAAGTMSGKTTAGLSIQIAQLQTRALKMRQALQIVRADEASYDKQGTASLDIENSSKSLKRLTRKWQRAGQQAAELCFALSGSAGMTHEQVRAMFNASRTVWQNDEDDEQQVPSSEDFDTLEADEPTDHEKRIKAAAEEEKPSWHVGKMCLLMGINPEALGWNEDEEDWDGIKSDDG</sequence>
<organism evidence="2 3">
    <name type="scientific">Mixia osmundae (strain CBS 9802 / IAM 14324 / JCM 22182 / KY 12970)</name>
    <dbReference type="NCBI Taxonomy" id="764103"/>
    <lineage>
        <taxon>Eukaryota</taxon>
        <taxon>Fungi</taxon>
        <taxon>Dikarya</taxon>
        <taxon>Basidiomycota</taxon>
        <taxon>Pucciniomycotina</taxon>
        <taxon>Mixiomycetes</taxon>
        <taxon>Mixiales</taxon>
        <taxon>Mixiaceae</taxon>
        <taxon>Mixia</taxon>
    </lineage>
</organism>
<comment type="caution">
    <text evidence="2">The sequence shown here is derived from an EMBL/GenBank/DDBJ whole genome shotgun (WGS) entry which is preliminary data.</text>
</comment>
<dbReference type="OrthoDB" id="27934at2759"/>
<reference evidence="2 3" key="2">
    <citation type="journal article" date="2012" name="Open Biol.">
        <title>Characteristics of nucleosomes and linker DNA regions on the genome of the basidiomycete Mixia osmundae revealed by mono- and dinucleosome mapping.</title>
        <authorList>
            <person name="Nishida H."/>
            <person name="Kondo S."/>
            <person name="Matsumoto T."/>
            <person name="Suzuki Y."/>
            <person name="Yoshikawa H."/>
            <person name="Taylor T.D."/>
            <person name="Sugiyama J."/>
        </authorList>
    </citation>
    <scope>NUCLEOTIDE SEQUENCE [LARGE SCALE GENOMIC DNA]</scope>
    <source>
        <strain evidence="3">CBS 9802 / IAM 14324 / JCM 22182 / KY 12970</strain>
    </source>
</reference>
<evidence type="ECO:0000256" key="1">
    <source>
        <dbReference type="SAM" id="MobiDB-lite"/>
    </source>
</evidence>
<gene>
    <name evidence="2" type="primary">Mo03953</name>
    <name evidence="2" type="ORF">E5Q_03953</name>
</gene>
<dbReference type="AlphaFoldDB" id="G7E395"/>
<feature type="compositionally biased region" description="Basic and acidic residues" evidence="1">
    <location>
        <begin position="227"/>
        <end position="241"/>
    </location>
</feature>
<dbReference type="EMBL" id="BABT02000117">
    <property type="protein sequence ID" value="GAA97276.1"/>
    <property type="molecule type" value="Genomic_DNA"/>
</dbReference>
<protein>
    <submittedName>
        <fullName evidence="2">Uncharacterized protein</fullName>
    </submittedName>
</protein>
<reference evidence="2 3" key="1">
    <citation type="journal article" date="2011" name="J. Gen. Appl. Microbiol.">
        <title>Draft genome sequencing of the enigmatic basidiomycete Mixia osmundae.</title>
        <authorList>
            <person name="Nishida H."/>
            <person name="Nagatsuka Y."/>
            <person name="Sugiyama J."/>
        </authorList>
    </citation>
    <scope>NUCLEOTIDE SEQUENCE [LARGE SCALE GENOMIC DNA]</scope>
    <source>
        <strain evidence="3">CBS 9802 / IAM 14324 / JCM 22182 / KY 12970</strain>
    </source>
</reference>
<evidence type="ECO:0000313" key="3">
    <source>
        <dbReference type="Proteomes" id="UP000009131"/>
    </source>
</evidence>
<feature type="region of interest" description="Disordered" evidence="1">
    <location>
        <begin position="1"/>
        <end position="110"/>
    </location>
</feature>